<dbReference type="Pfam" id="PF13827">
    <property type="entry name" value="DUF4189"/>
    <property type="match status" value="1"/>
</dbReference>
<feature type="compositionally biased region" description="Low complexity" evidence="1">
    <location>
        <begin position="58"/>
        <end position="69"/>
    </location>
</feature>
<evidence type="ECO:0000259" key="2">
    <source>
        <dbReference type="Pfam" id="PF13827"/>
    </source>
</evidence>
<dbReference type="EMBL" id="CP093547">
    <property type="protein sequence ID" value="UNP27440.1"/>
    <property type="molecule type" value="Genomic_DNA"/>
</dbReference>
<dbReference type="RefSeq" id="WP_083512507.1">
    <property type="nucleotide sequence ID" value="NZ_CP011131.1"/>
</dbReference>
<evidence type="ECO:0000313" key="3">
    <source>
        <dbReference type="EMBL" id="UNP27440.1"/>
    </source>
</evidence>
<sequence length="185" mass="18909">MNVEKSSAVPAMIALLAISSIYSSGVKAEQGCPDGFVPNAAPTGIPGQNQCIPGPPQGYDSGNGYSSGSSHHDGHGAFAFDPAAMAVGASDIQTAFARSWQAKWSALRSCKKNGGTDCKIIATFENECAAAVLGATDSSNAKVTIYVGKGPNIDDAQGDAEQRCKAAGSPVCKAAYSDCAMPWQD</sequence>
<name>A0ABY3XAE8_9GAMM</name>
<dbReference type="Proteomes" id="UP000829194">
    <property type="component" value="Chromosome"/>
</dbReference>
<organism evidence="3 4">
    <name type="scientific">Lysobacter gummosus</name>
    <dbReference type="NCBI Taxonomy" id="262324"/>
    <lineage>
        <taxon>Bacteria</taxon>
        <taxon>Pseudomonadati</taxon>
        <taxon>Pseudomonadota</taxon>
        <taxon>Gammaproteobacteria</taxon>
        <taxon>Lysobacterales</taxon>
        <taxon>Lysobacteraceae</taxon>
        <taxon>Lysobacter</taxon>
    </lineage>
</organism>
<dbReference type="InterPro" id="IPR025240">
    <property type="entry name" value="DUF4189"/>
</dbReference>
<evidence type="ECO:0000313" key="4">
    <source>
        <dbReference type="Proteomes" id="UP000829194"/>
    </source>
</evidence>
<proteinExistence type="predicted"/>
<protein>
    <submittedName>
        <fullName evidence="3">DUF4189 domain-containing protein</fullName>
    </submittedName>
</protein>
<gene>
    <name evidence="3" type="ORF">MOV92_12940</name>
</gene>
<keyword evidence="4" id="KW-1185">Reference proteome</keyword>
<accession>A0ABY3XAE8</accession>
<feature type="region of interest" description="Disordered" evidence="1">
    <location>
        <begin position="50"/>
        <end position="70"/>
    </location>
</feature>
<feature type="domain" description="DUF4189" evidence="2">
    <location>
        <begin position="75"/>
        <end position="179"/>
    </location>
</feature>
<reference evidence="3 4" key="1">
    <citation type="submission" date="2022-03" db="EMBL/GenBank/DDBJ databases">
        <title>Complete genome sequence of Lysobacter capsici VKM B-2533 and Lysobacter gummosus 10.1.1, promising sources of lytic agents.</title>
        <authorList>
            <person name="Tarlachkov S.V."/>
            <person name="Kudryakova I.V."/>
            <person name="Afoshin A.S."/>
            <person name="Leontyevskaya E.A."/>
            <person name="Leontyevskaya N.V."/>
        </authorList>
    </citation>
    <scope>NUCLEOTIDE SEQUENCE [LARGE SCALE GENOMIC DNA]</scope>
    <source>
        <strain evidence="3 4">10.1.1</strain>
    </source>
</reference>
<evidence type="ECO:0000256" key="1">
    <source>
        <dbReference type="SAM" id="MobiDB-lite"/>
    </source>
</evidence>